<dbReference type="PROSITE" id="PS50937">
    <property type="entry name" value="HTH_MERR_2"/>
    <property type="match status" value="1"/>
</dbReference>
<keyword evidence="1" id="KW-0238">DNA-binding</keyword>
<sequence length="125" mass="14472">MAYTVKEVSEKLGITTHTLRFYEKEGVLPPIDRNMNGGRMYTDFDMDMIETVQALRSTGLSLGEIKQYVELYNAGDSKLQERKSLLAQQKSKVEDQIFLLMKTLEKINYKMALIDAQENRFEKLP</sequence>
<dbReference type="PANTHER" id="PTHR30204:SF83">
    <property type="entry name" value="TRANSCRIPTIONAL REGULATOR, MERR FAMILY"/>
    <property type="match status" value="1"/>
</dbReference>
<dbReference type="RefSeq" id="WP_154122746.1">
    <property type="nucleotide sequence ID" value="NZ_WJXB01000023.1"/>
</dbReference>
<organism evidence="3 4">
    <name type="scientific">Paenibacillus monticola</name>
    <dbReference type="NCBI Taxonomy" id="2666075"/>
    <lineage>
        <taxon>Bacteria</taxon>
        <taxon>Bacillati</taxon>
        <taxon>Bacillota</taxon>
        <taxon>Bacilli</taxon>
        <taxon>Bacillales</taxon>
        <taxon>Paenibacillaceae</taxon>
        <taxon>Paenibacillus</taxon>
    </lineage>
</organism>
<dbReference type="GO" id="GO:0003677">
    <property type="term" value="F:DNA binding"/>
    <property type="evidence" value="ECO:0007669"/>
    <property type="project" value="UniProtKB-KW"/>
</dbReference>
<protein>
    <submittedName>
        <fullName evidence="3">MerR family transcriptional regulator</fullName>
    </submittedName>
</protein>
<dbReference type="Gene3D" id="1.10.1660.10">
    <property type="match status" value="1"/>
</dbReference>
<dbReference type="InterPro" id="IPR009061">
    <property type="entry name" value="DNA-bd_dom_put_sf"/>
</dbReference>
<dbReference type="InterPro" id="IPR000551">
    <property type="entry name" value="MerR-type_HTH_dom"/>
</dbReference>
<dbReference type="PRINTS" id="PR00040">
    <property type="entry name" value="HTHMERR"/>
</dbReference>
<evidence type="ECO:0000313" key="3">
    <source>
        <dbReference type="EMBL" id="MRN57261.1"/>
    </source>
</evidence>
<dbReference type="CDD" id="cd01109">
    <property type="entry name" value="HTH_YyaN"/>
    <property type="match status" value="1"/>
</dbReference>
<proteinExistence type="predicted"/>
<evidence type="ECO:0000256" key="1">
    <source>
        <dbReference type="ARBA" id="ARBA00023125"/>
    </source>
</evidence>
<dbReference type="SMART" id="SM00422">
    <property type="entry name" value="HTH_MERR"/>
    <property type="match status" value="1"/>
</dbReference>
<dbReference type="AlphaFoldDB" id="A0A7X2L5T9"/>
<accession>A0A7X2L5T9</accession>
<dbReference type="Proteomes" id="UP000463051">
    <property type="component" value="Unassembled WGS sequence"/>
</dbReference>
<dbReference type="PANTHER" id="PTHR30204">
    <property type="entry name" value="REDOX-CYCLING DRUG-SENSING TRANSCRIPTIONAL ACTIVATOR SOXR"/>
    <property type="match status" value="1"/>
</dbReference>
<comment type="caution">
    <text evidence="3">The sequence shown here is derived from an EMBL/GenBank/DDBJ whole genome shotgun (WGS) entry which is preliminary data.</text>
</comment>
<name>A0A7X2L5T9_9BACL</name>
<dbReference type="SUPFAM" id="SSF46955">
    <property type="entry name" value="Putative DNA-binding domain"/>
    <property type="match status" value="1"/>
</dbReference>
<evidence type="ECO:0000313" key="4">
    <source>
        <dbReference type="Proteomes" id="UP000463051"/>
    </source>
</evidence>
<keyword evidence="4" id="KW-1185">Reference proteome</keyword>
<dbReference type="InterPro" id="IPR047057">
    <property type="entry name" value="MerR_fam"/>
</dbReference>
<feature type="domain" description="HTH merR-type" evidence="2">
    <location>
        <begin position="2"/>
        <end position="71"/>
    </location>
</feature>
<gene>
    <name evidence="3" type="ORF">GJB61_30475</name>
</gene>
<evidence type="ECO:0000259" key="2">
    <source>
        <dbReference type="PROSITE" id="PS50937"/>
    </source>
</evidence>
<reference evidence="3 4" key="1">
    <citation type="submission" date="2019-11" db="EMBL/GenBank/DDBJ databases">
        <title>Paenibacillus monticola sp. nov., a novel PGPR strain isolated from mountain sample in China.</title>
        <authorList>
            <person name="Zhao Q."/>
            <person name="Li H.-P."/>
            <person name="Zhang J.-L."/>
        </authorList>
    </citation>
    <scope>NUCLEOTIDE SEQUENCE [LARGE SCALE GENOMIC DNA]</scope>
    <source>
        <strain evidence="3 4">LC-T2</strain>
    </source>
</reference>
<dbReference type="EMBL" id="WJXB01000023">
    <property type="protein sequence ID" value="MRN57261.1"/>
    <property type="molecule type" value="Genomic_DNA"/>
</dbReference>
<dbReference type="Pfam" id="PF13411">
    <property type="entry name" value="MerR_1"/>
    <property type="match status" value="1"/>
</dbReference>
<dbReference type="GO" id="GO:0003700">
    <property type="term" value="F:DNA-binding transcription factor activity"/>
    <property type="evidence" value="ECO:0007669"/>
    <property type="project" value="InterPro"/>
</dbReference>